<evidence type="ECO:0000313" key="3">
    <source>
        <dbReference type="Proteomes" id="UP001153069"/>
    </source>
</evidence>
<dbReference type="Pfam" id="PF00651">
    <property type="entry name" value="BTB"/>
    <property type="match status" value="1"/>
</dbReference>
<dbReference type="CDD" id="cd18186">
    <property type="entry name" value="BTB_POZ_ZBTB_KLHL-like"/>
    <property type="match status" value="1"/>
</dbReference>
<organism evidence="2 3">
    <name type="scientific">Seminavis robusta</name>
    <dbReference type="NCBI Taxonomy" id="568900"/>
    <lineage>
        <taxon>Eukaryota</taxon>
        <taxon>Sar</taxon>
        <taxon>Stramenopiles</taxon>
        <taxon>Ochrophyta</taxon>
        <taxon>Bacillariophyta</taxon>
        <taxon>Bacillariophyceae</taxon>
        <taxon>Bacillariophycidae</taxon>
        <taxon>Naviculales</taxon>
        <taxon>Naviculaceae</taxon>
        <taxon>Seminavis</taxon>
    </lineage>
</organism>
<dbReference type="InterPro" id="IPR011333">
    <property type="entry name" value="SKP1/BTB/POZ_sf"/>
</dbReference>
<dbReference type="Gene3D" id="3.30.710.10">
    <property type="entry name" value="Potassium Channel Kv1.1, Chain A"/>
    <property type="match status" value="1"/>
</dbReference>
<sequence>MDGVDSKVDTYHVHKVNLACGIRKSEYFDRLFQNDDKFPEGLQSTSCIELHSLAAKAFTDMLDYLYDHSKEVNISVQTAASLYYLGEYFEIHQLQCDALDFIKKVPLNTCHIIVQHAMIFHNDTIIQAVGEALSKAIWEICEDDDIVYNLFCPQLWLHISSNMDMGDENAGQQFSSLIADFVNCRQESLDTATFRELTSEKNMPFLDDRSSLLYLELEKSIHQQDGKEVVAEGTMLGKRCVKAIAAGGYHFDSLDDKEPCGEYSMHTLTC</sequence>
<protein>
    <submittedName>
        <fullName evidence="2">Nervous system development</fullName>
    </submittedName>
</protein>
<dbReference type="AlphaFoldDB" id="A0A9N8E5B9"/>
<dbReference type="PROSITE" id="PS50097">
    <property type="entry name" value="BTB"/>
    <property type="match status" value="1"/>
</dbReference>
<evidence type="ECO:0000259" key="1">
    <source>
        <dbReference type="PROSITE" id="PS50097"/>
    </source>
</evidence>
<evidence type="ECO:0000313" key="2">
    <source>
        <dbReference type="EMBL" id="CAB9512044.1"/>
    </source>
</evidence>
<dbReference type="SMART" id="SM00225">
    <property type="entry name" value="BTB"/>
    <property type="match status" value="1"/>
</dbReference>
<dbReference type="SUPFAM" id="SSF54695">
    <property type="entry name" value="POZ domain"/>
    <property type="match status" value="1"/>
</dbReference>
<reference evidence="2" key="1">
    <citation type="submission" date="2020-06" db="EMBL/GenBank/DDBJ databases">
        <authorList>
            <consortium name="Plant Systems Biology data submission"/>
        </authorList>
    </citation>
    <scope>NUCLEOTIDE SEQUENCE</scope>
    <source>
        <strain evidence="2">D6</strain>
    </source>
</reference>
<name>A0A9N8E5B9_9STRA</name>
<dbReference type="OrthoDB" id="48101at2759"/>
<accession>A0A9N8E5B9</accession>
<dbReference type="EMBL" id="CAICTM010000514">
    <property type="protein sequence ID" value="CAB9512044.1"/>
    <property type="molecule type" value="Genomic_DNA"/>
</dbReference>
<feature type="domain" description="BTB" evidence="1">
    <location>
        <begin position="1"/>
        <end position="74"/>
    </location>
</feature>
<dbReference type="InterPro" id="IPR000210">
    <property type="entry name" value="BTB/POZ_dom"/>
</dbReference>
<proteinExistence type="predicted"/>
<comment type="caution">
    <text evidence="2">The sequence shown here is derived from an EMBL/GenBank/DDBJ whole genome shotgun (WGS) entry which is preliminary data.</text>
</comment>
<keyword evidence="3" id="KW-1185">Reference proteome</keyword>
<dbReference type="Proteomes" id="UP001153069">
    <property type="component" value="Unassembled WGS sequence"/>
</dbReference>
<gene>
    <name evidence="2" type="ORF">SEMRO_515_G158330.1</name>
</gene>